<dbReference type="GO" id="GO:0005838">
    <property type="term" value="C:proteasome regulatory particle"/>
    <property type="evidence" value="ECO:0007669"/>
    <property type="project" value="TreeGrafter"/>
</dbReference>
<feature type="coiled-coil region" evidence="1">
    <location>
        <begin position="152"/>
        <end position="186"/>
    </location>
</feature>
<accession>A0AA41N094</accession>
<gene>
    <name evidence="3" type="ORF">SUZIE_162625</name>
</gene>
<dbReference type="AlphaFoldDB" id="A0AA41N094"/>
<dbReference type="InterPro" id="IPR045135">
    <property type="entry name" value="Rpn7_N"/>
</dbReference>
<evidence type="ECO:0000256" key="1">
    <source>
        <dbReference type="SAM" id="Coils"/>
    </source>
</evidence>
<evidence type="ECO:0000259" key="2">
    <source>
        <dbReference type="Pfam" id="PF10602"/>
    </source>
</evidence>
<sequence>MLLENLEEEGLPKNPDLRIAQLRFLLSLPEPRGDTAMGEELMAAVGDNISSFALKPCSAEARPPFRPGRVAGVRMGPCSPHLQTLSFVQVVCKNRFLSRSGGRWVGDNRVDKGGQTPPLESQVTHSCIPLFGFQTWLLIMKPSANPHWNMDMDLLNKMKKANEEKLKRLDEELEDAEKNLGESEIWDAMMAKAEYLCRIGDKVSVLVSSPRGDCSALISSHSKT</sequence>
<reference evidence="3" key="1">
    <citation type="submission" date="2020-03" db="EMBL/GenBank/DDBJ databases">
        <title>Studies in the Genomics of Life Span.</title>
        <authorList>
            <person name="Glass D."/>
        </authorList>
    </citation>
    <scope>NUCLEOTIDE SEQUENCE</scope>
    <source>
        <strain evidence="3">SUZIE</strain>
        <tissue evidence="3">Muscle</tissue>
    </source>
</reference>
<keyword evidence="4" id="KW-1185">Reference proteome</keyword>
<name>A0AA41N094_SCICA</name>
<dbReference type="GO" id="GO:0043161">
    <property type="term" value="P:proteasome-mediated ubiquitin-dependent protein catabolic process"/>
    <property type="evidence" value="ECO:0007669"/>
    <property type="project" value="TreeGrafter"/>
</dbReference>
<keyword evidence="3" id="KW-0647">Proteasome</keyword>
<protein>
    <submittedName>
        <fullName evidence="3">26S proteasome non-ATPase regulatory subunit 6</fullName>
    </submittedName>
</protein>
<dbReference type="InterPro" id="IPR019585">
    <property type="entry name" value="Rpn7/CSN1"/>
</dbReference>
<evidence type="ECO:0000313" key="3">
    <source>
        <dbReference type="EMBL" id="MBZ3881375.1"/>
    </source>
</evidence>
<comment type="caution">
    <text evidence="3">The sequence shown here is derived from an EMBL/GenBank/DDBJ whole genome shotgun (WGS) entry which is preliminary data.</text>
</comment>
<dbReference type="Gene3D" id="1.25.40.570">
    <property type="match status" value="1"/>
</dbReference>
<organism evidence="3 4">
    <name type="scientific">Sciurus carolinensis</name>
    <name type="common">Eastern gray squirrel</name>
    <dbReference type="NCBI Taxonomy" id="30640"/>
    <lineage>
        <taxon>Eukaryota</taxon>
        <taxon>Metazoa</taxon>
        <taxon>Chordata</taxon>
        <taxon>Craniata</taxon>
        <taxon>Vertebrata</taxon>
        <taxon>Euteleostomi</taxon>
        <taxon>Mammalia</taxon>
        <taxon>Eutheria</taxon>
        <taxon>Euarchontoglires</taxon>
        <taxon>Glires</taxon>
        <taxon>Rodentia</taxon>
        <taxon>Sciuromorpha</taxon>
        <taxon>Sciuridae</taxon>
        <taxon>Sciurinae</taxon>
        <taxon>Sciurini</taxon>
        <taxon>Sciurus</taxon>
    </lineage>
</organism>
<evidence type="ECO:0000313" key="4">
    <source>
        <dbReference type="Proteomes" id="UP001166674"/>
    </source>
</evidence>
<proteinExistence type="predicted"/>
<dbReference type="Pfam" id="PF10602">
    <property type="entry name" value="RPN7"/>
    <property type="match status" value="1"/>
</dbReference>
<keyword evidence="1" id="KW-0175">Coiled coil</keyword>
<feature type="domain" description="26S proteasome regulatory subunit Rpn7 N-terminal" evidence="2">
    <location>
        <begin position="151"/>
        <end position="202"/>
    </location>
</feature>
<dbReference type="PANTHER" id="PTHR14145:SF1">
    <property type="entry name" value="26S PROTEASOME NON-ATPASE REGULATORY SUBUNIT 6"/>
    <property type="match status" value="1"/>
</dbReference>
<dbReference type="PANTHER" id="PTHR14145">
    <property type="entry name" value="26S PROTESOME SUBUNIT 6"/>
    <property type="match status" value="1"/>
</dbReference>
<dbReference type="Proteomes" id="UP001166674">
    <property type="component" value="Unassembled WGS sequence"/>
</dbReference>
<dbReference type="EMBL" id="JAATJV010376179">
    <property type="protein sequence ID" value="MBZ3881375.1"/>
    <property type="molecule type" value="Genomic_DNA"/>
</dbReference>